<comment type="caution">
    <text evidence="1">The sequence shown here is derived from an EMBL/GenBank/DDBJ whole genome shotgun (WGS) entry which is preliminary data.</text>
</comment>
<name>A0ABT1W9V2_9PROT</name>
<reference evidence="1 2" key="1">
    <citation type="submission" date="2022-06" db="EMBL/GenBank/DDBJ databases">
        <title>Endosaccharibacter gen. nov., sp. nov., endophytic bacteria isolated from sugarcane.</title>
        <authorList>
            <person name="Pitiwittayakul N."/>
            <person name="Yukphan P."/>
            <person name="Charoenyingcharoen P."/>
            <person name="Tanasupawat S."/>
        </authorList>
    </citation>
    <scope>NUCLEOTIDE SEQUENCE [LARGE SCALE GENOMIC DNA]</scope>
    <source>
        <strain evidence="1 2">KSS8</strain>
    </source>
</reference>
<keyword evidence="2" id="KW-1185">Reference proteome</keyword>
<organism evidence="1 2">
    <name type="scientific">Endosaccharibacter trunci</name>
    <dbReference type="NCBI Taxonomy" id="2812733"/>
    <lineage>
        <taxon>Bacteria</taxon>
        <taxon>Pseudomonadati</taxon>
        <taxon>Pseudomonadota</taxon>
        <taxon>Alphaproteobacteria</taxon>
        <taxon>Acetobacterales</taxon>
        <taxon>Acetobacteraceae</taxon>
        <taxon>Endosaccharibacter</taxon>
    </lineage>
</organism>
<dbReference type="Proteomes" id="UP001524587">
    <property type="component" value="Unassembled WGS sequence"/>
</dbReference>
<sequence length="105" mass="11528">MLADHRYMAVQTLLAAKQAALQALDVSKTIADELDTDEDKDLARTLYRLAEQNKDALGRALRVQDRIMGIMADAARQMMETPHYGGGGQRAMQRSGIAVALIKQA</sequence>
<dbReference type="RefSeq" id="WP_422865152.1">
    <property type="nucleotide sequence ID" value="NZ_JAMSKV010000014.1"/>
</dbReference>
<evidence type="ECO:0000313" key="1">
    <source>
        <dbReference type="EMBL" id="MCQ8279666.1"/>
    </source>
</evidence>
<proteinExistence type="predicted"/>
<protein>
    <recommendedName>
        <fullName evidence="3">Flagellar protein FlgN</fullName>
    </recommendedName>
</protein>
<accession>A0ABT1W9V2</accession>
<dbReference type="EMBL" id="JAMSKV010000014">
    <property type="protein sequence ID" value="MCQ8279666.1"/>
    <property type="molecule type" value="Genomic_DNA"/>
</dbReference>
<gene>
    <name evidence="1" type="ORF">NFI95_14570</name>
</gene>
<evidence type="ECO:0000313" key="2">
    <source>
        <dbReference type="Proteomes" id="UP001524587"/>
    </source>
</evidence>
<evidence type="ECO:0008006" key="3">
    <source>
        <dbReference type="Google" id="ProtNLM"/>
    </source>
</evidence>